<dbReference type="HOGENOM" id="CLU_018204_9_2_11"/>
<organism evidence="11 12">
    <name type="scientific">Frankia alni (strain DSM 45986 / CECT 9034 / ACN14a)</name>
    <dbReference type="NCBI Taxonomy" id="326424"/>
    <lineage>
        <taxon>Bacteria</taxon>
        <taxon>Bacillati</taxon>
        <taxon>Actinomycetota</taxon>
        <taxon>Actinomycetes</taxon>
        <taxon>Frankiales</taxon>
        <taxon>Frankiaceae</taxon>
        <taxon>Frankia</taxon>
    </lineage>
</organism>
<keyword evidence="4 6" id="KW-0274">FAD</keyword>
<dbReference type="InterPro" id="IPR009075">
    <property type="entry name" value="AcylCo_DH/oxidase_C"/>
</dbReference>
<dbReference type="InterPro" id="IPR013786">
    <property type="entry name" value="AcylCoA_DH/ox_N"/>
</dbReference>
<accession>Q0RIZ5</accession>
<dbReference type="GO" id="GO:0050660">
    <property type="term" value="F:flavin adenine dinucleotide binding"/>
    <property type="evidence" value="ECO:0007669"/>
    <property type="project" value="InterPro"/>
</dbReference>
<feature type="region of interest" description="Disordered" evidence="7">
    <location>
        <begin position="255"/>
        <end position="275"/>
    </location>
</feature>
<keyword evidence="5 6" id="KW-0560">Oxidoreductase</keyword>
<dbReference type="Gene3D" id="2.40.110.10">
    <property type="entry name" value="Butyryl-CoA Dehydrogenase, subunit A, domain 2"/>
    <property type="match status" value="1"/>
</dbReference>
<evidence type="ECO:0000256" key="3">
    <source>
        <dbReference type="ARBA" id="ARBA00022630"/>
    </source>
</evidence>
<proteinExistence type="inferred from homology"/>
<feature type="region of interest" description="Disordered" evidence="7">
    <location>
        <begin position="1"/>
        <end position="23"/>
    </location>
</feature>
<dbReference type="AlphaFoldDB" id="Q0RIZ5"/>
<evidence type="ECO:0000259" key="10">
    <source>
        <dbReference type="Pfam" id="PF02771"/>
    </source>
</evidence>
<feature type="domain" description="Acyl-CoA dehydrogenase/oxidase C-terminal" evidence="8">
    <location>
        <begin position="294"/>
        <end position="403"/>
    </location>
</feature>
<evidence type="ECO:0000313" key="11">
    <source>
        <dbReference type="EMBL" id="CAJ62520.1"/>
    </source>
</evidence>
<dbReference type="InterPro" id="IPR009100">
    <property type="entry name" value="AcylCoA_DH/oxidase_NM_dom_sf"/>
</dbReference>
<sequence length="430" mass="46566">MTATTGPGTPPQASKEASEEASAQRVRAQVAAWLAENWQPGGGGPQWRERLVDSGWAAPTWPVEWFGRGLHRDLRRVVAEEFTRAGAKPVALDVTQLFANTILAHGTDEQKKSFVRPLALGEQQGCLLYSEPGAGSDLAALQTRADRDGDTWVVNGQKVWTSGAREATHGFLVARTDWDVPKHRGLTFFWLPLDQPGVDIRPIHQVTGGSEFNEVFLTDAVVADSHRLGAVNDGWRVLQTALGFERLIMGAAAGGSSRQRRRAGGSETTLADRQSPWTRQIGGADYVELAKKVGRADDPVTRQEIARLYTLEKVNAWNNLRARADAGRGAASPLASIGKLAMSRIVHTGVDVTTNLLGASSVLDGDTDPVAAEVNRSSFAAFVTSIGGGTDQIQRNIIGERVLGLPREPEVDKNVPFREVRKAQATRRFS</sequence>
<name>Q0RIZ5_FRAAA</name>
<dbReference type="Pfam" id="PF00441">
    <property type="entry name" value="Acyl-CoA_dh_1"/>
    <property type="match status" value="1"/>
</dbReference>
<evidence type="ECO:0000256" key="1">
    <source>
        <dbReference type="ARBA" id="ARBA00001974"/>
    </source>
</evidence>
<reference evidence="11 12" key="1">
    <citation type="journal article" date="2007" name="Genome Res.">
        <title>Genome characteristics of facultatively symbiotic Frankia sp. strains reflect host range and host plant biogeography.</title>
        <authorList>
            <person name="Normand P."/>
            <person name="Lapierre P."/>
            <person name="Tisa L.S."/>
            <person name="Gogarten J.P."/>
            <person name="Alloisio N."/>
            <person name="Bagnarol E."/>
            <person name="Bassi C.A."/>
            <person name="Berry A.M."/>
            <person name="Bickhart D.M."/>
            <person name="Choisne N."/>
            <person name="Couloux A."/>
            <person name="Cournoyer B."/>
            <person name="Cruveiller S."/>
            <person name="Daubin V."/>
            <person name="Demange N."/>
            <person name="Francino M.P."/>
            <person name="Goltsman E."/>
            <person name="Huang Y."/>
            <person name="Kopp O.R."/>
            <person name="Labarre L."/>
            <person name="Lapidus A."/>
            <person name="Lavire C."/>
            <person name="Marechal J."/>
            <person name="Martinez M."/>
            <person name="Mastronunzio J.E."/>
            <person name="Mullin B.C."/>
            <person name="Niemann J."/>
            <person name="Pujic P."/>
            <person name="Rawnsley T."/>
            <person name="Rouy Z."/>
            <person name="Schenowitz C."/>
            <person name="Sellstedt A."/>
            <person name="Tavares F."/>
            <person name="Tomkins J.P."/>
            <person name="Vallenet D."/>
            <person name="Valverde C."/>
            <person name="Wall L.G."/>
            <person name="Wang Y."/>
            <person name="Medigue C."/>
            <person name="Benson D.R."/>
        </authorList>
    </citation>
    <scope>NUCLEOTIDE SEQUENCE [LARGE SCALE GENOMIC DNA]</scope>
    <source>
        <strain evidence="12">DSM 45986 / CECT 9034 / ACN14a</strain>
    </source>
</reference>
<evidence type="ECO:0000256" key="7">
    <source>
        <dbReference type="SAM" id="MobiDB-lite"/>
    </source>
</evidence>
<evidence type="ECO:0000259" key="8">
    <source>
        <dbReference type="Pfam" id="PF00441"/>
    </source>
</evidence>
<evidence type="ECO:0000256" key="4">
    <source>
        <dbReference type="ARBA" id="ARBA00022827"/>
    </source>
</evidence>
<evidence type="ECO:0000259" key="9">
    <source>
        <dbReference type="Pfam" id="PF02770"/>
    </source>
</evidence>
<dbReference type="RefSeq" id="WP_011605012.1">
    <property type="nucleotide sequence ID" value="NC_008278.1"/>
</dbReference>
<feature type="domain" description="Acyl-CoA dehydrogenase/oxidase N-terminal" evidence="10">
    <location>
        <begin position="22"/>
        <end position="122"/>
    </location>
</feature>
<dbReference type="SUPFAM" id="SSF56645">
    <property type="entry name" value="Acyl-CoA dehydrogenase NM domain-like"/>
    <property type="match status" value="1"/>
</dbReference>
<dbReference type="Gene3D" id="1.10.540.10">
    <property type="entry name" value="Acyl-CoA dehydrogenase/oxidase, N-terminal domain"/>
    <property type="match status" value="1"/>
</dbReference>
<feature type="domain" description="Acyl-CoA oxidase/dehydrogenase middle" evidence="9">
    <location>
        <begin position="126"/>
        <end position="215"/>
    </location>
</feature>
<evidence type="ECO:0000256" key="2">
    <source>
        <dbReference type="ARBA" id="ARBA00009347"/>
    </source>
</evidence>
<dbReference type="eggNOG" id="COG1960">
    <property type="taxonomic scope" value="Bacteria"/>
</dbReference>
<dbReference type="EMBL" id="CT573213">
    <property type="protein sequence ID" value="CAJ62520.1"/>
    <property type="molecule type" value="Genomic_DNA"/>
</dbReference>
<dbReference type="FunFam" id="2.40.110.10:FF:000011">
    <property type="entry name" value="Acyl-CoA dehydrogenase FadE34"/>
    <property type="match status" value="1"/>
</dbReference>
<comment type="similarity">
    <text evidence="2 6">Belongs to the acyl-CoA dehydrogenase family.</text>
</comment>
<dbReference type="Pfam" id="PF02770">
    <property type="entry name" value="Acyl-CoA_dh_M"/>
    <property type="match status" value="1"/>
</dbReference>
<dbReference type="STRING" id="326424.FRAAL3877"/>
<dbReference type="InterPro" id="IPR006091">
    <property type="entry name" value="Acyl-CoA_Oxase/DH_mid-dom"/>
</dbReference>
<evidence type="ECO:0000256" key="5">
    <source>
        <dbReference type="ARBA" id="ARBA00023002"/>
    </source>
</evidence>
<dbReference type="Pfam" id="PF02771">
    <property type="entry name" value="Acyl-CoA_dh_N"/>
    <property type="match status" value="1"/>
</dbReference>
<dbReference type="PANTHER" id="PTHR43292:SF4">
    <property type="entry name" value="ACYL-COA DEHYDROGENASE FADE34"/>
    <property type="match status" value="1"/>
</dbReference>
<comment type="cofactor">
    <cofactor evidence="1 6">
        <name>FAD</name>
        <dbReference type="ChEBI" id="CHEBI:57692"/>
    </cofactor>
</comment>
<keyword evidence="3 6" id="KW-0285">Flavoprotein</keyword>
<keyword evidence="12" id="KW-1185">Reference proteome</keyword>
<dbReference type="SUPFAM" id="SSF47203">
    <property type="entry name" value="Acyl-CoA dehydrogenase C-terminal domain-like"/>
    <property type="match status" value="1"/>
</dbReference>
<dbReference type="InterPro" id="IPR037069">
    <property type="entry name" value="AcylCoA_DH/ox_N_sf"/>
</dbReference>
<dbReference type="InterPro" id="IPR046373">
    <property type="entry name" value="Acyl-CoA_Oxase/DH_mid-dom_sf"/>
</dbReference>
<dbReference type="KEGG" id="fal:FRAAL3877"/>
<dbReference type="PANTHER" id="PTHR43292">
    <property type="entry name" value="ACYL-COA DEHYDROGENASE"/>
    <property type="match status" value="1"/>
</dbReference>
<dbReference type="EC" id="1.3.99.-" evidence="11"/>
<dbReference type="GO" id="GO:0016627">
    <property type="term" value="F:oxidoreductase activity, acting on the CH-CH group of donors"/>
    <property type="evidence" value="ECO:0007669"/>
    <property type="project" value="InterPro"/>
</dbReference>
<dbReference type="OrthoDB" id="5167280at2"/>
<dbReference type="InterPro" id="IPR052161">
    <property type="entry name" value="Mycobact_Acyl-CoA_DH"/>
</dbReference>
<dbReference type="GO" id="GO:0005886">
    <property type="term" value="C:plasma membrane"/>
    <property type="evidence" value="ECO:0007669"/>
    <property type="project" value="TreeGrafter"/>
</dbReference>
<evidence type="ECO:0000313" key="12">
    <source>
        <dbReference type="Proteomes" id="UP000000657"/>
    </source>
</evidence>
<dbReference type="Proteomes" id="UP000000657">
    <property type="component" value="Chromosome"/>
</dbReference>
<dbReference type="Gene3D" id="1.20.140.10">
    <property type="entry name" value="Butyryl-CoA Dehydrogenase, subunit A, domain 3"/>
    <property type="match status" value="1"/>
</dbReference>
<protein>
    <submittedName>
        <fullName evidence="11">Acyl-CoA dehydrogenase</fullName>
        <ecNumber evidence="11">1.3.99.-</ecNumber>
    </submittedName>
</protein>
<dbReference type="InterPro" id="IPR036250">
    <property type="entry name" value="AcylCo_DH-like_C"/>
</dbReference>
<gene>
    <name evidence="11" type="ordered locus">FRAAL3877</name>
</gene>
<evidence type="ECO:0000256" key="6">
    <source>
        <dbReference type="RuleBase" id="RU362125"/>
    </source>
</evidence>